<dbReference type="InterPro" id="IPR024775">
    <property type="entry name" value="DinB-like"/>
</dbReference>
<gene>
    <name evidence="2" type="ORF">A9Q02_02800</name>
</gene>
<dbReference type="EMBL" id="LYXE01000110">
    <property type="protein sequence ID" value="PDV98027.1"/>
    <property type="molecule type" value="Genomic_DNA"/>
</dbReference>
<dbReference type="Gene3D" id="1.20.120.450">
    <property type="entry name" value="dinb family like domain"/>
    <property type="match status" value="1"/>
</dbReference>
<organism evidence="2 3">
    <name type="scientific">Candidatus Chloroploca asiatica</name>
    <dbReference type="NCBI Taxonomy" id="1506545"/>
    <lineage>
        <taxon>Bacteria</taxon>
        <taxon>Bacillati</taxon>
        <taxon>Chloroflexota</taxon>
        <taxon>Chloroflexia</taxon>
        <taxon>Chloroflexales</taxon>
        <taxon>Chloroflexineae</taxon>
        <taxon>Oscillochloridaceae</taxon>
        <taxon>Candidatus Chloroploca</taxon>
    </lineage>
</organism>
<dbReference type="Proteomes" id="UP000220922">
    <property type="component" value="Unassembled WGS sequence"/>
</dbReference>
<dbReference type="InterPro" id="IPR034660">
    <property type="entry name" value="DinB/YfiT-like"/>
</dbReference>
<evidence type="ECO:0000313" key="3">
    <source>
        <dbReference type="Proteomes" id="UP000220922"/>
    </source>
</evidence>
<evidence type="ECO:0000313" key="2">
    <source>
        <dbReference type="EMBL" id="PDV98027.1"/>
    </source>
</evidence>
<keyword evidence="3" id="KW-1185">Reference proteome</keyword>
<feature type="domain" description="DinB-like" evidence="1">
    <location>
        <begin position="21"/>
        <end position="178"/>
    </location>
</feature>
<dbReference type="Pfam" id="PF12867">
    <property type="entry name" value="DinB_2"/>
    <property type="match status" value="1"/>
</dbReference>
<dbReference type="AlphaFoldDB" id="A0A2H3KL81"/>
<sequence length="193" mass="21625">MSITIETAELPALIAEATAVSAEFVRRFGHLNEAQLNWQPNPEEWSIGYCVEHVMTVNRCYFAPIEQILAGTRKPTFWEQVPLLPGLFGPLLIRALVPGAKGRVEAPKVFLPSTTTISGDVMVRFAAEQRELISLMERCRDLDLRSIIITSPAAWFVTYSLLDTFRIIVVHLQHHLHQTSQILALSEFPGAGF</sequence>
<dbReference type="SUPFAM" id="SSF109854">
    <property type="entry name" value="DinB/YfiT-like putative metalloenzymes"/>
    <property type="match status" value="1"/>
</dbReference>
<dbReference type="OrthoDB" id="1495892at2"/>
<accession>A0A2H3KL81</accession>
<proteinExistence type="predicted"/>
<comment type="caution">
    <text evidence="2">The sequence shown here is derived from an EMBL/GenBank/DDBJ whole genome shotgun (WGS) entry which is preliminary data.</text>
</comment>
<dbReference type="RefSeq" id="WP_097653749.1">
    <property type="nucleotide sequence ID" value="NZ_LYXE01000110.1"/>
</dbReference>
<reference evidence="2 3" key="1">
    <citation type="submission" date="2016-05" db="EMBL/GenBank/DDBJ databases">
        <authorList>
            <person name="Lavstsen T."/>
            <person name="Jespersen J.S."/>
        </authorList>
    </citation>
    <scope>NUCLEOTIDE SEQUENCE [LARGE SCALE GENOMIC DNA]</scope>
    <source>
        <strain evidence="2 3">B7-9</strain>
    </source>
</reference>
<protein>
    <recommendedName>
        <fullName evidence="1">DinB-like domain-containing protein</fullName>
    </recommendedName>
</protein>
<evidence type="ECO:0000259" key="1">
    <source>
        <dbReference type="Pfam" id="PF12867"/>
    </source>
</evidence>
<name>A0A2H3KL81_9CHLR</name>